<accession>A0ABT7DZH5</accession>
<dbReference type="PANTHER" id="PTHR35861:SF1">
    <property type="entry name" value="PHAGE TAIL SHEATH PROTEIN"/>
    <property type="match status" value="1"/>
</dbReference>
<feature type="domain" description="Tail sheath protein C-terminal" evidence="2">
    <location>
        <begin position="387"/>
        <end position="491"/>
    </location>
</feature>
<name>A0ABT7DZH5_9NEIS</name>
<proteinExistence type="inferred from homology"/>
<protein>
    <submittedName>
        <fullName evidence="3">Phage tail sheath C-terminal domain-containing protein</fullName>
    </submittedName>
</protein>
<evidence type="ECO:0000259" key="2">
    <source>
        <dbReference type="Pfam" id="PF17482"/>
    </source>
</evidence>
<gene>
    <name evidence="3" type="ORF">PZA18_15525</name>
</gene>
<comment type="similarity">
    <text evidence="1">Belongs to the myoviridae tail sheath protein family.</text>
</comment>
<dbReference type="Proteomes" id="UP001172778">
    <property type="component" value="Unassembled WGS sequence"/>
</dbReference>
<dbReference type="InterPro" id="IPR052042">
    <property type="entry name" value="Tail_sheath_structural"/>
</dbReference>
<reference evidence="3" key="1">
    <citation type="submission" date="2023-03" db="EMBL/GenBank/DDBJ databases">
        <title>Chitinimonas shenzhenensis gen. nov., sp. nov., a novel member of family Burkholderiaceae isolated from activated sludge collected in Shen Zhen, China.</title>
        <authorList>
            <person name="Wang X."/>
        </authorList>
    </citation>
    <scope>NUCLEOTIDE SEQUENCE</scope>
    <source>
        <strain evidence="3">DQS-5</strain>
    </source>
</reference>
<dbReference type="InterPro" id="IPR020287">
    <property type="entry name" value="Tail_sheath_C"/>
</dbReference>
<comment type="caution">
    <text evidence="3">The sequence shown here is derived from an EMBL/GenBank/DDBJ whole genome shotgun (WGS) entry which is preliminary data.</text>
</comment>
<evidence type="ECO:0000256" key="1">
    <source>
        <dbReference type="ARBA" id="ARBA00008005"/>
    </source>
</evidence>
<dbReference type="PANTHER" id="PTHR35861">
    <property type="match status" value="1"/>
</dbReference>
<organism evidence="3 4">
    <name type="scientific">Parachitinimonas caeni</name>
    <dbReference type="NCBI Taxonomy" id="3031301"/>
    <lineage>
        <taxon>Bacteria</taxon>
        <taxon>Pseudomonadati</taxon>
        <taxon>Pseudomonadota</taxon>
        <taxon>Betaproteobacteria</taxon>
        <taxon>Neisseriales</taxon>
        <taxon>Chitinibacteraceae</taxon>
        <taxon>Parachitinimonas</taxon>
    </lineage>
</organism>
<sequence>MAFQTPDVYVREQATLPPSIAEVETAIPAFVGFTEKMLDDDQKALSLRYDESDKTKLVADSIKPRRITSMLEYHQYFGGDYKEALLVKLLQADPKIEDYRVDSILTADKQSLGALPKFFLYQAVSHFFANGGGACYIVPVGLANATQTVRASDFQAGLAAVEQIEEVTMLLTPEAVTLGAEDFYLNVAAKALEHAKKFPSRVALIDVVENPPKGTVSATISADAQALRDRLSNRDHLKHAAAYYPYLMTSIARSAGNPQVVTFTLKDDPANPGKQIEEELATTSLDKLAGTARHTLIQQRLSRLYLVLPPCAAIAGVYSQTDAQHGVWKAPANVGLAQVIGPHIPITNDQQKALNVDVTGGKSINAIRAFTGKGTLVWGARTLDGNDNEWRYVNVRRLFNMIEESARKSINQFVFDPNSPFTWLKIKAMVESYLRNLWQQGALFGDKPEKAFFVNVGLGKTMTQQDILEGLMKVEIGIAANRPAEFIVLTFTHKPMEA</sequence>
<dbReference type="Gene3D" id="3.40.50.11780">
    <property type="match status" value="1"/>
</dbReference>
<dbReference type="Pfam" id="PF17482">
    <property type="entry name" value="Phage_sheath_1C"/>
    <property type="match status" value="1"/>
</dbReference>
<keyword evidence="4" id="KW-1185">Reference proteome</keyword>
<dbReference type="EMBL" id="JARRAF010000019">
    <property type="protein sequence ID" value="MDK2125464.1"/>
    <property type="molecule type" value="Genomic_DNA"/>
</dbReference>
<evidence type="ECO:0000313" key="4">
    <source>
        <dbReference type="Proteomes" id="UP001172778"/>
    </source>
</evidence>
<evidence type="ECO:0000313" key="3">
    <source>
        <dbReference type="EMBL" id="MDK2125464.1"/>
    </source>
</evidence>
<dbReference type="RefSeq" id="WP_284101774.1">
    <property type="nucleotide sequence ID" value="NZ_JARRAF010000019.1"/>
</dbReference>